<reference evidence="6" key="1">
    <citation type="submission" date="2023-07" db="EMBL/GenBank/DDBJ databases">
        <authorList>
            <consortium name="AG Swart"/>
            <person name="Singh M."/>
            <person name="Singh A."/>
            <person name="Seah K."/>
            <person name="Emmerich C."/>
        </authorList>
    </citation>
    <scope>NUCLEOTIDE SEQUENCE</scope>
    <source>
        <strain evidence="6">DP1</strain>
    </source>
</reference>
<keyword evidence="7" id="KW-1185">Reference proteome</keyword>
<dbReference type="AlphaFoldDB" id="A0AAD1XUN3"/>
<comment type="similarity">
    <text evidence="2 3">Belongs to the peptidase M14 family.</text>
</comment>
<proteinExistence type="inferred from homology"/>
<evidence type="ECO:0000313" key="7">
    <source>
        <dbReference type="Proteomes" id="UP001295684"/>
    </source>
</evidence>
<dbReference type="Gene3D" id="3.40.630.10">
    <property type="entry name" value="Zn peptidases"/>
    <property type="match status" value="1"/>
</dbReference>
<comment type="cofactor">
    <cofactor evidence="1">
        <name>Zn(2+)</name>
        <dbReference type="ChEBI" id="CHEBI:29105"/>
    </cofactor>
</comment>
<evidence type="ECO:0000256" key="3">
    <source>
        <dbReference type="PROSITE-ProRule" id="PRU01379"/>
    </source>
</evidence>
<name>A0AAD1XUN3_EUPCR</name>
<feature type="active site" description="Proton donor/acceptor" evidence="3">
    <location>
        <position position="821"/>
    </location>
</feature>
<dbReference type="Pfam" id="PF00246">
    <property type="entry name" value="Peptidase_M14"/>
    <property type="match status" value="1"/>
</dbReference>
<feature type="region of interest" description="Disordered" evidence="4">
    <location>
        <begin position="154"/>
        <end position="203"/>
    </location>
</feature>
<dbReference type="Pfam" id="PF18027">
    <property type="entry name" value="Pepdidase_M14_N"/>
    <property type="match status" value="1"/>
</dbReference>
<dbReference type="EMBL" id="CAMPGE010021066">
    <property type="protein sequence ID" value="CAI2379244.1"/>
    <property type="molecule type" value="Genomic_DNA"/>
</dbReference>
<evidence type="ECO:0000259" key="5">
    <source>
        <dbReference type="PROSITE" id="PS52035"/>
    </source>
</evidence>
<feature type="region of interest" description="Disordered" evidence="4">
    <location>
        <begin position="230"/>
        <end position="306"/>
    </location>
</feature>
<dbReference type="Proteomes" id="UP001295684">
    <property type="component" value="Unassembled WGS sequence"/>
</dbReference>
<accession>A0AAD1XUN3</accession>
<dbReference type="GO" id="GO:0008270">
    <property type="term" value="F:zinc ion binding"/>
    <property type="evidence" value="ECO:0007669"/>
    <property type="project" value="InterPro"/>
</dbReference>
<dbReference type="Gene3D" id="2.60.40.3120">
    <property type="match status" value="1"/>
</dbReference>
<evidence type="ECO:0000256" key="2">
    <source>
        <dbReference type="ARBA" id="ARBA00005988"/>
    </source>
</evidence>
<organism evidence="6 7">
    <name type="scientific">Euplotes crassus</name>
    <dbReference type="NCBI Taxonomy" id="5936"/>
    <lineage>
        <taxon>Eukaryota</taxon>
        <taxon>Sar</taxon>
        <taxon>Alveolata</taxon>
        <taxon>Ciliophora</taxon>
        <taxon>Intramacronucleata</taxon>
        <taxon>Spirotrichea</taxon>
        <taxon>Hypotrichia</taxon>
        <taxon>Euplotida</taxon>
        <taxon>Euplotidae</taxon>
        <taxon>Moneuplotes</taxon>
    </lineage>
</organism>
<sequence length="871" mass="100702">MNNSSHPYNKSKHDMHLQYYEKKRSQDQEQHSAFLQSIANKIKELPEFQNRQHEKFKSFGSSSALPSKSEKIPSNVVPVYDSSFGKYREKLGGETRTSSISRKVESEFAYNSIISDPAKKAYHNPSLQEEGKARGNKERDLHLARALLESEEENRKMSFQARHQYSAGDTLKKPRNLKNSSKLTPNAAKETESGTDKRILGKKNMHISIGEQIVSKKNSNKSFLMQADTSFSNDTGAHGGGHNRLDDSNLPGINQNSETDASEVPHRNKNVKTAKADNSGRTNKSRDGRRRNRDKSALSNSKAKHAAELQKLKKSGALKWTPKLCVDTPMTVERVKFSHAAYENDNKWNYRIMSKDDYQRREQVKLESNSQTQIVYDYMDKSPFYTDANPYIDERKLLESKNNAGFVNPRIKGRGYRRPMINTGIPKKDKVYTNLNPYYIVEGEDDTTLVFESRFESGNLKRAIKVNEFEYDLVLRNDYNSQGYTQWYYFKVTNTRADRKYLFNLYHFYKQDSIYNEGMRPLIYSRKKEAKEGVGWMRIGEDICYYQNTTKRKSGPGYLYSLSFSFDLPFDDDEVYFCHHYPYTYRDCKEFLEDLCTEEKKEEIVSKKDRIRKTEMCKSLAGNSLDLVIITNFLSSEQDISQRDAVIITGRVHPGESNSSYIVQGILEFLVSDEPEAIQLRDKYVFKIIPMLNPDGVILGNYRCSLSGQDLNRQWIAATSRVFPEIYHTKLMFKKTLESRRIFMFVDVHGHSRKSNCFMYGCSNKTSDKKNYEKIFPMRFGDLHSTFSYEDCSFNVSKDKESTGRVVVRREYNILNSFTLESSFLGANKGIYQDTHFTPEQLKDIGRSFCKTLNDAEDPKIKATILKKLSS</sequence>
<dbReference type="GO" id="GO:0004181">
    <property type="term" value="F:metallocarboxypeptidase activity"/>
    <property type="evidence" value="ECO:0007669"/>
    <property type="project" value="InterPro"/>
</dbReference>
<gene>
    <name evidence="6" type="ORF">ECRASSUSDP1_LOCUS20653</name>
</gene>
<dbReference type="GO" id="GO:0006508">
    <property type="term" value="P:proteolysis"/>
    <property type="evidence" value="ECO:0007669"/>
    <property type="project" value="InterPro"/>
</dbReference>
<dbReference type="InterPro" id="IPR050821">
    <property type="entry name" value="Cytosolic_carboxypeptidase"/>
</dbReference>
<comment type="caution">
    <text evidence="6">The sequence shown here is derived from an EMBL/GenBank/DDBJ whole genome shotgun (WGS) entry which is preliminary data.</text>
</comment>
<dbReference type="SUPFAM" id="SSF53187">
    <property type="entry name" value="Zn-dependent exopeptidases"/>
    <property type="match status" value="1"/>
</dbReference>
<dbReference type="InterPro" id="IPR040626">
    <property type="entry name" value="Pepdidase_M14_N"/>
</dbReference>
<dbReference type="PANTHER" id="PTHR12756">
    <property type="entry name" value="CYTOSOLIC CARBOXYPEPTIDASE"/>
    <property type="match status" value="1"/>
</dbReference>
<evidence type="ECO:0000256" key="4">
    <source>
        <dbReference type="SAM" id="MobiDB-lite"/>
    </source>
</evidence>
<dbReference type="PANTHER" id="PTHR12756:SF11">
    <property type="entry name" value="CYTOSOLIC CARBOXYPEPTIDASE 1"/>
    <property type="match status" value="1"/>
</dbReference>
<evidence type="ECO:0000313" key="6">
    <source>
        <dbReference type="EMBL" id="CAI2379244.1"/>
    </source>
</evidence>
<dbReference type="PROSITE" id="PS52035">
    <property type="entry name" value="PEPTIDASE_M14"/>
    <property type="match status" value="1"/>
</dbReference>
<feature type="compositionally biased region" description="Basic and acidic residues" evidence="4">
    <location>
        <begin position="189"/>
        <end position="199"/>
    </location>
</feature>
<protein>
    <recommendedName>
        <fullName evidence="5">Peptidase M14 domain-containing protein</fullName>
    </recommendedName>
</protein>
<evidence type="ECO:0000256" key="1">
    <source>
        <dbReference type="ARBA" id="ARBA00001947"/>
    </source>
</evidence>
<dbReference type="InterPro" id="IPR000834">
    <property type="entry name" value="Peptidase_M14"/>
</dbReference>
<feature type="domain" description="Peptidase M14" evidence="5">
    <location>
        <begin position="581"/>
        <end position="857"/>
    </location>
</feature>